<evidence type="ECO:0000313" key="2">
    <source>
        <dbReference type="EMBL" id="KAK2826246.1"/>
    </source>
</evidence>
<protein>
    <submittedName>
        <fullName evidence="2">Uncharacterized protein</fullName>
    </submittedName>
</protein>
<dbReference type="AlphaFoldDB" id="A0AA88LXL2"/>
<feature type="region of interest" description="Disordered" evidence="1">
    <location>
        <begin position="21"/>
        <end position="109"/>
    </location>
</feature>
<sequence>MMVLERSIFLMDAQQMERRAVERRDLKRLRDRPPAAPPPRNRGETSADGRAAPGLSGCLEQPEESLKCRPVRAEAAADELLDPGEETQARTEEYSSVQARPSTQHDWRRHCPSSTGFLQKDQDFSPLVSEKEYLLDGRLMQNNHIDHQRGVSYIAEDETCCSAAAA</sequence>
<comment type="caution">
    <text evidence="2">The sequence shown here is derived from an EMBL/GenBank/DDBJ whole genome shotgun (WGS) entry which is preliminary data.</text>
</comment>
<name>A0AA88LXL2_CHASR</name>
<organism evidence="2 3">
    <name type="scientific">Channa striata</name>
    <name type="common">Snakehead murrel</name>
    <name type="synonym">Ophicephalus striatus</name>
    <dbReference type="NCBI Taxonomy" id="64152"/>
    <lineage>
        <taxon>Eukaryota</taxon>
        <taxon>Metazoa</taxon>
        <taxon>Chordata</taxon>
        <taxon>Craniata</taxon>
        <taxon>Vertebrata</taxon>
        <taxon>Euteleostomi</taxon>
        <taxon>Actinopterygii</taxon>
        <taxon>Neopterygii</taxon>
        <taxon>Teleostei</taxon>
        <taxon>Neoteleostei</taxon>
        <taxon>Acanthomorphata</taxon>
        <taxon>Anabantaria</taxon>
        <taxon>Anabantiformes</taxon>
        <taxon>Channoidei</taxon>
        <taxon>Channidae</taxon>
        <taxon>Channa</taxon>
    </lineage>
</organism>
<proteinExistence type="predicted"/>
<evidence type="ECO:0000313" key="3">
    <source>
        <dbReference type="Proteomes" id="UP001187415"/>
    </source>
</evidence>
<keyword evidence="3" id="KW-1185">Reference proteome</keyword>
<feature type="compositionally biased region" description="Acidic residues" evidence="1">
    <location>
        <begin position="76"/>
        <end position="85"/>
    </location>
</feature>
<gene>
    <name evidence="2" type="ORF">Q5P01_020460</name>
</gene>
<dbReference type="EMBL" id="JAUPFM010000016">
    <property type="protein sequence ID" value="KAK2826246.1"/>
    <property type="molecule type" value="Genomic_DNA"/>
</dbReference>
<reference evidence="2" key="1">
    <citation type="submission" date="2023-07" db="EMBL/GenBank/DDBJ databases">
        <title>Chromosome-level Genome Assembly of Striped Snakehead (Channa striata).</title>
        <authorList>
            <person name="Liu H."/>
        </authorList>
    </citation>
    <scope>NUCLEOTIDE SEQUENCE</scope>
    <source>
        <strain evidence="2">Gz</strain>
        <tissue evidence="2">Muscle</tissue>
    </source>
</reference>
<evidence type="ECO:0000256" key="1">
    <source>
        <dbReference type="SAM" id="MobiDB-lite"/>
    </source>
</evidence>
<feature type="compositionally biased region" description="Polar residues" evidence="1">
    <location>
        <begin position="94"/>
        <end position="104"/>
    </location>
</feature>
<dbReference type="Proteomes" id="UP001187415">
    <property type="component" value="Unassembled WGS sequence"/>
</dbReference>
<accession>A0AA88LXL2</accession>